<sequence>MVGCHGQRSNESKEAHTVTEEALKAAEIKYMQVPYTQLLYTKTAPEFTWEHRSVEHLDSDIQQLYDDGINRTPGGWVLKETDQEIYLLVSGGQLPSAKGFRIASMKMTDEQIGDQKNHLYITLASHEDDGTEGYPGQASVTSLVAIPKSGLPRGAAIHGVTMTGVDEISVLR</sequence>
<evidence type="ECO:0000313" key="2">
    <source>
        <dbReference type="Proteomes" id="UP000266552"/>
    </source>
</evidence>
<keyword evidence="2" id="KW-1185">Reference proteome</keyword>
<reference evidence="1 2" key="1">
    <citation type="submission" date="2018-09" db="EMBL/GenBank/DDBJ databases">
        <title>Genome Sequence of Paenibacillus lautus Strain E7593-69, Azo Dye-Degrading Bacteria, Isolated from Commercial Tattoo Inks.</title>
        <authorList>
            <person name="Nho S.W."/>
            <person name="Kim S.-J."/>
            <person name="Kweon O."/>
            <person name="Cerniglia C.E."/>
        </authorList>
    </citation>
    <scope>NUCLEOTIDE SEQUENCE [LARGE SCALE GENOMIC DNA]</scope>
    <source>
        <strain evidence="1 2">E7593-69</strain>
    </source>
</reference>
<evidence type="ECO:0000313" key="1">
    <source>
        <dbReference type="EMBL" id="AYB47758.1"/>
    </source>
</evidence>
<dbReference type="KEGG" id="plw:D5F53_08315"/>
<dbReference type="EMBL" id="CP032412">
    <property type="protein sequence ID" value="AYB47758.1"/>
    <property type="molecule type" value="Genomic_DNA"/>
</dbReference>
<dbReference type="AlphaFoldDB" id="A0A385TXP1"/>
<gene>
    <name evidence="1" type="ORF">D5F53_08315</name>
</gene>
<dbReference type="Proteomes" id="UP000266552">
    <property type="component" value="Chromosome"/>
</dbReference>
<proteinExistence type="predicted"/>
<accession>A0A385TXP1</accession>
<protein>
    <submittedName>
        <fullName evidence="1">Uncharacterized protein</fullName>
    </submittedName>
</protein>
<name>A0A385TXP1_PAELA</name>
<organism evidence="1 2">
    <name type="scientific">Paenibacillus lautus</name>
    <name type="common">Bacillus lautus</name>
    <dbReference type="NCBI Taxonomy" id="1401"/>
    <lineage>
        <taxon>Bacteria</taxon>
        <taxon>Bacillati</taxon>
        <taxon>Bacillota</taxon>
        <taxon>Bacilli</taxon>
        <taxon>Bacillales</taxon>
        <taxon>Paenibacillaceae</taxon>
        <taxon>Paenibacillus</taxon>
    </lineage>
</organism>